<evidence type="ECO:0000256" key="3">
    <source>
        <dbReference type="SAM" id="SignalP"/>
    </source>
</evidence>
<dbReference type="PATRIC" id="fig|1088721.3.peg.5034"/>
<feature type="domain" description="Transglycosylase SLT" evidence="4">
    <location>
        <begin position="131"/>
        <end position="219"/>
    </location>
</feature>
<dbReference type="CDD" id="cd00254">
    <property type="entry name" value="LT-like"/>
    <property type="match status" value="1"/>
</dbReference>
<accession>G6ELB1</accession>
<keyword evidence="5" id="KW-0614">Plasmid</keyword>
<dbReference type="PROSITE" id="PS51257">
    <property type="entry name" value="PROKAR_LIPOPROTEIN"/>
    <property type="match status" value="1"/>
</dbReference>
<comment type="similarity">
    <text evidence="1">Belongs to the transglycosylase Slt family.</text>
</comment>
<dbReference type="Gene3D" id="1.10.530.10">
    <property type="match status" value="1"/>
</dbReference>
<organism evidence="5 6">
    <name type="scientific">Novosphingobium pentaromativorans US6-1</name>
    <dbReference type="NCBI Taxonomy" id="1088721"/>
    <lineage>
        <taxon>Bacteria</taxon>
        <taxon>Pseudomonadati</taxon>
        <taxon>Pseudomonadota</taxon>
        <taxon>Alphaproteobacteria</taxon>
        <taxon>Sphingomonadales</taxon>
        <taxon>Sphingomonadaceae</taxon>
        <taxon>Novosphingobium</taxon>
    </lineage>
</organism>
<evidence type="ECO:0000256" key="1">
    <source>
        <dbReference type="ARBA" id="ARBA00007734"/>
    </source>
</evidence>
<keyword evidence="3" id="KW-0732">Signal</keyword>
<evidence type="ECO:0000259" key="4">
    <source>
        <dbReference type="Pfam" id="PF01464"/>
    </source>
</evidence>
<dbReference type="SUPFAM" id="SSF53955">
    <property type="entry name" value="Lysozyme-like"/>
    <property type="match status" value="1"/>
</dbReference>
<dbReference type="PANTHER" id="PTHR37423:SF2">
    <property type="entry name" value="MEMBRANE-BOUND LYTIC MUREIN TRANSGLYCOSYLASE C"/>
    <property type="match status" value="1"/>
</dbReference>
<dbReference type="InterPro" id="IPR023346">
    <property type="entry name" value="Lysozyme-like_dom_sf"/>
</dbReference>
<dbReference type="AlphaFoldDB" id="G6ELB1"/>
<geneLocation type="plasmid" evidence="5">
    <name>pLA1</name>
</geneLocation>
<dbReference type="EMBL" id="AGFM01000122">
    <property type="protein sequence ID" value="EHJ58078.1"/>
    <property type="molecule type" value="Genomic_DNA"/>
</dbReference>
<name>G6ELB1_9SPHN</name>
<sequence length="282" mass="30759">MKFLGFPTTLFVLACAAPTSAREVDLLQFANANAVEPESKSTFDTRRGGVAVSTSLLDHFAEELEEQTQAAVLQISPVGGLIRSRVDDLNLPRQRSATAGLACDGASYTPTWWLSLTAETRRSLYFDTVARIACEHGLPTRLLDAVIAQESGYNSRAISSAGAMGMMQIMPGTARSLGLSRPFDPIANMRAGARYLRQQLDRFGRVDLALAAYNAGPERRSLRRGTIPRIPETINYVRTITTNWARLAELSQGQSPSVDRARAAMVAVNSSPYRSVELVSYD</sequence>
<evidence type="ECO:0000256" key="2">
    <source>
        <dbReference type="ARBA" id="ARBA00009387"/>
    </source>
</evidence>
<dbReference type="InterPro" id="IPR008258">
    <property type="entry name" value="Transglycosylase_SLT_dom_1"/>
</dbReference>
<comment type="similarity">
    <text evidence="2">Belongs to the virb1 family.</text>
</comment>
<feature type="signal peptide" evidence="3">
    <location>
        <begin position="1"/>
        <end position="21"/>
    </location>
</feature>
<evidence type="ECO:0000313" key="5">
    <source>
        <dbReference type="EMBL" id="EHJ58078.1"/>
    </source>
</evidence>
<dbReference type="Pfam" id="PF01464">
    <property type="entry name" value="SLT"/>
    <property type="match status" value="1"/>
</dbReference>
<reference evidence="5 6" key="1">
    <citation type="journal article" date="2012" name="J. Bacteriol.">
        <title>Genome sequence of benzo(a)pyrene-degrading bacterium Novosphingobium pentaromativorans US6-1.</title>
        <authorList>
            <person name="Luo Y.R."/>
            <person name="Kang S.G."/>
            <person name="Kim S.J."/>
            <person name="Kim M.R."/>
            <person name="Li N."/>
            <person name="Lee J.H."/>
            <person name="Kwon K.K."/>
        </authorList>
    </citation>
    <scope>NUCLEOTIDE SEQUENCE [LARGE SCALE GENOMIC DNA]</scope>
    <source>
        <strain evidence="5 6">US6-1</strain>
        <plasmid evidence="5">pLA1</plasmid>
    </source>
</reference>
<dbReference type="PANTHER" id="PTHR37423">
    <property type="entry name" value="SOLUBLE LYTIC MUREIN TRANSGLYCOSYLASE-RELATED"/>
    <property type="match status" value="1"/>
</dbReference>
<evidence type="ECO:0000313" key="6">
    <source>
        <dbReference type="Proteomes" id="UP000004030"/>
    </source>
</evidence>
<feature type="chain" id="PRO_5003488443" evidence="3">
    <location>
        <begin position="22"/>
        <end position="282"/>
    </location>
</feature>
<keyword evidence="6" id="KW-1185">Reference proteome</keyword>
<dbReference type="OrthoDB" id="9815002at2"/>
<comment type="caution">
    <text evidence="5">The sequence shown here is derived from an EMBL/GenBank/DDBJ whole genome shotgun (WGS) entry which is preliminary data.</text>
</comment>
<proteinExistence type="inferred from homology"/>
<gene>
    <name evidence="5" type="ORF">NSU_pLA1184</name>
</gene>
<dbReference type="Proteomes" id="UP000004030">
    <property type="component" value="Unassembled WGS sequence"/>
</dbReference>
<protein>
    <submittedName>
        <fullName evidence="5">Transglycosylase</fullName>
    </submittedName>
</protein>